<dbReference type="OrthoDB" id="5827259at2759"/>
<feature type="transmembrane region" description="Helical" evidence="1">
    <location>
        <begin position="6"/>
        <end position="26"/>
    </location>
</feature>
<dbReference type="Proteomes" id="UP000270094">
    <property type="component" value="Unassembled WGS sequence"/>
</dbReference>
<reference evidence="2 3" key="1">
    <citation type="submission" date="2018-11" db="EMBL/GenBank/DDBJ databases">
        <authorList>
            <consortium name="Pathogen Informatics"/>
        </authorList>
    </citation>
    <scope>NUCLEOTIDE SEQUENCE [LARGE SCALE GENOMIC DNA]</scope>
</reference>
<proteinExistence type="predicted"/>
<keyword evidence="1" id="KW-1133">Transmembrane helix</keyword>
<keyword evidence="1" id="KW-0472">Membrane</keyword>
<keyword evidence="3" id="KW-1185">Reference proteome</keyword>
<gene>
    <name evidence="2" type="ORF">SVUK_LOCUS2975</name>
</gene>
<evidence type="ECO:0000256" key="1">
    <source>
        <dbReference type="SAM" id="Phobius"/>
    </source>
</evidence>
<name>A0A3P7IUP8_STRVU</name>
<keyword evidence="1" id="KW-0812">Transmembrane</keyword>
<evidence type="ECO:0000313" key="2">
    <source>
        <dbReference type="EMBL" id="VDM67977.1"/>
    </source>
</evidence>
<organism evidence="2 3">
    <name type="scientific">Strongylus vulgaris</name>
    <name type="common">Blood worm</name>
    <dbReference type="NCBI Taxonomy" id="40348"/>
    <lineage>
        <taxon>Eukaryota</taxon>
        <taxon>Metazoa</taxon>
        <taxon>Ecdysozoa</taxon>
        <taxon>Nematoda</taxon>
        <taxon>Chromadorea</taxon>
        <taxon>Rhabditida</taxon>
        <taxon>Rhabditina</taxon>
        <taxon>Rhabditomorpha</taxon>
        <taxon>Strongyloidea</taxon>
        <taxon>Strongylidae</taxon>
        <taxon>Strongylus</taxon>
    </lineage>
</organism>
<protein>
    <submittedName>
        <fullName evidence="2">Uncharacterized protein</fullName>
    </submittedName>
</protein>
<sequence length="143" mass="16351">MNQVSNFAVGVVNVCAYTIMFGTLFVKGTLTFKNNNEIRMTLQAAVVSLFELIFFLYWEYGPTSGLPEFWRRVCDGYSILIYFDVLVLPYDCKDGAKEYFLQKKKVFCRQNLVTCDTTMKQSVTSHARLSLNLGTVFCRTSLS</sequence>
<feature type="transmembrane region" description="Helical" evidence="1">
    <location>
        <begin position="38"/>
        <end position="58"/>
    </location>
</feature>
<dbReference type="EMBL" id="UYYB01007191">
    <property type="protein sequence ID" value="VDM67977.1"/>
    <property type="molecule type" value="Genomic_DNA"/>
</dbReference>
<accession>A0A3P7IUP8</accession>
<dbReference type="AlphaFoldDB" id="A0A3P7IUP8"/>
<evidence type="ECO:0000313" key="3">
    <source>
        <dbReference type="Proteomes" id="UP000270094"/>
    </source>
</evidence>